<protein>
    <recommendedName>
        <fullName evidence="1">Vps16 C-terminal domain-containing protein</fullName>
    </recommendedName>
</protein>
<evidence type="ECO:0000259" key="1">
    <source>
        <dbReference type="Pfam" id="PF04840"/>
    </source>
</evidence>
<dbReference type="Pfam" id="PF04840">
    <property type="entry name" value="Vps16_C"/>
    <property type="match status" value="1"/>
</dbReference>
<feature type="domain" description="Vps16 C-terminal" evidence="1">
    <location>
        <begin position="16"/>
        <end position="107"/>
    </location>
</feature>
<dbReference type="InterPro" id="IPR006925">
    <property type="entry name" value="Vps16_C"/>
</dbReference>
<dbReference type="EMBL" id="UINC01117131">
    <property type="protein sequence ID" value="SVC89343.1"/>
    <property type="molecule type" value="Genomic_DNA"/>
</dbReference>
<reference evidence="2" key="1">
    <citation type="submission" date="2018-05" db="EMBL/GenBank/DDBJ databases">
        <authorList>
            <person name="Lanie J.A."/>
            <person name="Ng W.-L."/>
            <person name="Kazmierczak K.M."/>
            <person name="Andrzejewski T.M."/>
            <person name="Davidsen T.M."/>
            <person name="Wayne K.J."/>
            <person name="Tettelin H."/>
            <person name="Glass J.I."/>
            <person name="Rusch D."/>
            <person name="Podicherti R."/>
            <person name="Tsui H.-C.T."/>
            <person name="Winkler M.E."/>
        </authorList>
    </citation>
    <scope>NUCLEOTIDE SEQUENCE</scope>
</reference>
<organism evidence="2">
    <name type="scientific">marine metagenome</name>
    <dbReference type="NCBI Taxonomy" id="408172"/>
    <lineage>
        <taxon>unclassified sequences</taxon>
        <taxon>metagenomes</taxon>
        <taxon>ecological metagenomes</taxon>
    </lineage>
</organism>
<sequence>QSLTGNYKCVFASGGTYTKAKEKIKNTEPDRLKFNAHEFGYDDGWQGHFIPSTLTEIIVSLIMAGREEEAKKFLEDMWPDNLTDKELFWSLQKELVEKSKYWELEVWDATADGLPSTGY</sequence>
<accession>A0A382QV40</accession>
<dbReference type="GO" id="GO:0006886">
    <property type="term" value="P:intracellular protein transport"/>
    <property type="evidence" value="ECO:0007669"/>
    <property type="project" value="InterPro"/>
</dbReference>
<dbReference type="AlphaFoldDB" id="A0A382QV40"/>
<feature type="non-terminal residue" evidence="2">
    <location>
        <position position="1"/>
    </location>
</feature>
<evidence type="ECO:0000313" key="2">
    <source>
        <dbReference type="EMBL" id="SVC89343.1"/>
    </source>
</evidence>
<proteinExistence type="predicted"/>
<gene>
    <name evidence="2" type="ORF">METZ01_LOCUS342197</name>
</gene>
<dbReference type="GO" id="GO:0005737">
    <property type="term" value="C:cytoplasm"/>
    <property type="evidence" value="ECO:0007669"/>
    <property type="project" value="InterPro"/>
</dbReference>
<name>A0A382QV40_9ZZZZ</name>